<comment type="caution">
    <text evidence="7">The sequence shown here is derived from an EMBL/GenBank/DDBJ whole genome shotgun (WGS) entry which is preliminary data.</text>
</comment>
<dbReference type="InterPro" id="IPR015860">
    <property type="entry name" value="ABC_transpr_TagH-like"/>
</dbReference>
<feature type="domain" description="ABC transporter" evidence="6">
    <location>
        <begin position="48"/>
        <end position="270"/>
    </location>
</feature>
<dbReference type="InterPro" id="IPR029439">
    <property type="entry name" value="Wzt_C"/>
</dbReference>
<dbReference type="InterPro" id="IPR050683">
    <property type="entry name" value="Bact_Polysacc_Export_ATP-bd"/>
</dbReference>
<dbReference type="GO" id="GO:0005524">
    <property type="term" value="F:ATP binding"/>
    <property type="evidence" value="ECO:0007669"/>
    <property type="project" value="UniProtKB-KW"/>
</dbReference>
<dbReference type="SUPFAM" id="SSF52540">
    <property type="entry name" value="P-loop containing nucleoside triphosphate hydrolases"/>
    <property type="match status" value="1"/>
</dbReference>
<dbReference type="SMART" id="SM00382">
    <property type="entry name" value="AAA"/>
    <property type="match status" value="1"/>
</dbReference>
<dbReference type="EMBL" id="DOTR01000063">
    <property type="protein sequence ID" value="HCA02859.1"/>
    <property type="molecule type" value="Genomic_DNA"/>
</dbReference>
<dbReference type="PANTHER" id="PTHR46743:SF2">
    <property type="entry name" value="TEICHOIC ACIDS EXPORT ATP-BINDING PROTEIN TAGH"/>
    <property type="match status" value="1"/>
</dbReference>
<sequence length="443" mass="49126">MSQSTDSQSNQSQTNQPLPDQVSPTSPKPLLEVRELGKAYRRYRNEIMRVASWFSAIQPEEETWILRNINFDIAQGEAVGIVGQNGAGKSTLLKMITGTLRPTEGYIRTHGRVAAILELGMGFNGELTGRQNVIHSAGLMGFTHAQIDAAMADIEAFAEIGDYFDKPMRVYSSGMQMRVAFSVATAFRPDILIVDEALSVGDAYFQHKSFDRIREFQRQGTSLLIVSHDKAAIQSLCDRAILLEQGEVLQDGLPQDIMDYYNAIIAKKENAQVEVTPLASGQIQTRSGTGEARVSQLSLHATNGNPLEVVDVGQEVELRIHISIQADLPQLVVGYKLKDRVGQEIFGTNTWHTHQVEHQLSAGETLIYRMRFSANLGPGSYSVSTSLHSSDTHLTHNYQWVDHALVFQVVNMEKDFFLGSSWVMPTIDCERQAAISSEPNESV</sequence>
<name>A0A3D0KI41_9GAMM</name>
<dbReference type="InterPro" id="IPR017871">
    <property type="entry name" value="ABC_transporter-like_CS"/>
</dbReference>
<protein>
    <submittedName>
        <fullName evidence="7">Sugar ABC transporter ATP-binding protein</fullName>
    </submittedName>
</protein>
<keyword evidence="3" id="KW-0547">Nucleotide-binding</keyword>
<dbReference type="Pfam" id="PF14524">
    <property type="entry name" value="Wzt_C"/>
    <property type="match status" value="1"/>
</dbReference>
<organism evidence="7">
    <name type="scientific">Halomonas campaniensis</name>
    <dbReference type="NCBI Taxonomy" id="213554"/>
    <lineage>
        <taxon>Bacteria</taxon>
        <taxon>Pseudomonadati</taxon>
        <taxon>Pseudomonadota</taxon>
        <taxon>Gammaproteobacteria</taxon>
        <taxon>Oceanospirillales</taxon>
        <taxon>Halomonadaceae</taxon>
        <taxon>Halomonas</taxon>
    </lineage>
</organism>
<evidence type="ECO:0000313" key="7">
    <source>
        <dbReference type="EMBL" id="HCA02859.1"/>
    </source>
</evidence>
<gene>
    <name evidence="7" type="ORF">DEO68_11920</name>
</gene>
<evidence type="ECO:0000256" key="3">
    <source>
        <dbReference type="ARBA" id="ARBA00022741"/>
    </source>
</evidence>
<feature type="compositionally biased region" description="Low complexity" evidence="5">
    <location>
        <begin position="1"/>
        <end position="16"/>
    </location>
</feature>
<keyword evidence="4 7" id="KW-0067">ATP-binding</keyword>
<dbReference type="AlphaFoldDB" id="A0A3D0KI41"/>
<evidence type="ECO:0000256" key="1">
    <source>
        <dbReference type="ARBA" id="ARBA00005417"/>
    </source>
</evidence>
<reference evidence="7" key="1">
    <citation type="journal article" date="2018" name="Nat. Biotechnol.">
        <title>A standardized bacterial taxonomy based on genome phylogeny substantially revises the tree of life.</title>
        <authorList>
            <person name="Parks D.H."/>
            <person name="Chuvochina M."/>
            <person name="Waite D.W."/>
            <person name="Rinke C."/>
            <person name="Skarshewski A."/>
            <person name="Chaumeil P.A."/>
            <person name="Hugenholtz P."/>
        </authorList>
    </citation>
    <scope>NUCLEOTIDE SEQUENCE [LARGE SCALE GENOMIC DNA]</scope>
    <source>
        <strain evidence="7">UBA11284</strain>
    </source>
</reference>
<comment type="similarity">
    <text evidence="1">Belongs to the ABC transporter superfamily.</text>
</comment>
<dbReference type="InterPro" id="IPR003439">
    <property type="entry name" value="ABC_transporter-like_ATP-bd"/>
</dbReference>
<dbReference type="Pfam" id="PF00005">
    <property type="entry name" value="ABC_tran"/>
    <property type="match status" value="1"/>
</dbReference>
<dbReference type="InterPro" id="IPR003593">
    <property type="entry name" value="AAA+_ATPase"/>
</dbReference>
<dbReference type="InterPro" id="IPR027417">
    <property type="entry name" value="P-loop_NTPase"/>
</dbReference>
<proteinExistence type="inferred from homology"/>
<evidence type="ECO:0000256" key="4">
    <source>
        <dbReference type="ARBA" id="ARBA00022840"/>
    </source>
</evidence>
<dbReference type="PROSITE" id="PS00211">
    <property type="entry name" value="ABC_TRANSPORTER_1"/>
    <property type="match status" value="1"/>
</dbReference>
<feature type="region of interest" description="Disordered" evidence="5">
    <location>
        <begin position="1"/>
        <end position="29"/>
    </location>
</feature>
<dbReference type="GO" id="GO:0140359">
    <property type="term" value="F:ABC-type transporter activity"/>
    <property type="evidence" value="ECO:0007669"/>
    <property type="project" value="InterPro"/>
</dbReference>
<dbReference type="CDD" id="cd03220">
    <property type="entry name" value="ABC_KpsT_Wzt"/>
    <property type="match status" value="1"/>
</dbReference>
<dbReference type="CDD" id="cd10147">
    <property type="entry name" value="Wzt_C-like"/>
    <property type="match status" value="1"/>
</dbReference>
<accession>A0A3D0KI41</accession>
<evidence type="ECO:0000256" key="2">
    <source>
        <dbReference type="ARBA" id="ARBA00022448"/>
    </source>
</evidence>
<dbReference type="GO" id="GO:0016020">
    <property type="term" value="C:membrane"/>
    <property type="evidence" value="ECO:0007669"/>
    <property type="project" value="InterPro"/>
</dbReference>
<evidence type="ECO:0000256" key="5">
    <source>
        <dbReference type="SAM" id="MobiDB-lite"/>
    </source>
</evidence>
<dbReference type="PANTHER" id="PTHR46743">
    <property type="entry name" value="TEICHOIC ACIDS EXPORT ATP-BINDING PROTEIN TAGH"/>
    <property type="match status" value="1"/>
</dbReference>
<keyword evidence="2" id="KW-0813">Transport</keyword>
<evidence type="ECO:0000259" key="6">
    <source>
        <dbReference type="PROSITE" id="PS50893"/>
    </source>
</evidence>
<dbReference type="PROSITE" id="PS50893">
    <property type="entry name" value="ABC_TRANSPORTER_2"/>
    <property type="match status" value="1"/>
</dbReference>
<dbReference type="Gene3D" id="3.40.50.300">
    <property type="entry name" value="P-loop containing nucleotide triphosphate hydrolases"/>
    <property type="match status" value="1"/>
</dbReference>
<dbReference type="Gene3D" id="2.70.50.60">
    <property type="entry name" value="abc- transporter (atp binding component) like domain"/>
    <property type="match status" value="1"/>
</dbReference>
<dbReference type="GO" id="GO:0016887">
    <property type="term" value="F:ATP hydrolysis activity"/>
    <property type="evidence" value="ECO:0007669"/>
    <property type="project" value="InterPro"/>
</dbReference>